<evidence type="ECO:0000313" key="3">
    <source>
        <dbReference type="Proteomes" id="UP000460298"/>
    </source>
</evidence>
<dbReference type="EMBL" id="WBUI01000003">
    <property type="protein sequence ID" value="KAB2934257.1"/>
    <property type="molecule type" value="Genomic_DNA"/>
</dbReference>
<evidence type="ECO:0000313" key="2">
    <source>
        <dbReference type="EMBL" id="KAB2934257.1"/>
    </source>
</evidence>
<dbReference type="AlphaFoldDB" id="A0A833H3M7"/>
<keyword evidence="1" id="KW-1133">Transmembrane helix</keyword>
<reference evidence="2 3" key="1">
    <citation type="submission" date="2019-10" db="EMBL/GenBank/DDBJ databases">
        <title>Extracellular Electron Transfer in a Candidatus Methanoperedens spp. Enrichment Culture.</title>
        <authorList>
            <person name="Berger S."/>
            <person name="Rangel Shaw D."/>
            <person name="Berben T."/>
            <person name="In 'T Zandt M."/>
            <person name="Frank J."/>
            <person name="Reimann J."/>
            <person name="Jetten M.S.M."/>
            <person name="Welte C.U."/>
        </authorList>
    </citation>
    <scope>NUCLEOTIDE SEQUENCE [LARGE SCALE GENOMIC DNA]</scope>
    <source>
        <strain evidence="2">SB12</strain>
    </source>
</reference>
<protein>
    <submittedName>
        <fullName evidence="2">Uncharacterized protein</fullName>
    </submittedName>
</protein>
<accession>A0A833H3M7</accession>
<dbReference type="Proteomes" id="UP000460298">
    <property type="component" value="Unassembled WGS sequence"/>
</dbReference>
<feature type="transmembrane region" description="Helical" evidence="1">
    <location>
        <begin position="95"/>
        <end position="121"/>
    </location>
</feature>
<sequence>MPILFFFLTALLHTMVLLLPLFFDFMIIPGYAGLFFLISLPLSMLAPRVGGLKRWHFLAFLPVLFLIERLVLMLLERLPGLIPATVLQTQEFVNGIAPTGIISSLGVYFFASMIAMISLLLQEKRSILYIHRIVDTEDEWNRVFAWLRDNDAAGDMSEFRWRLMQNRCFAFVAVVADRILASALLTPGKPGVVFISDFVFRENEIGLELLSGLLGRPELRKVKQIHFISRLPDGTPQNSEAMPETWLRQLYSEDCFQVVPADAMSELREFSPDGSALRPFALARPLFTFLPEAVLEAEAKNT</sequence>
<gene>
    <name evidence="2" type="ORF">F9K24_04320</name>
</gene>
<evidence type="ECO:0000256" key="1">
    <source>
        <dbReference type="SAM" id="Phobius"/>
    </source>
</evidence>
<feature type="transmembrane region" description="Helical" evidence="1">
    <location>
        <begin position="57"/>
        <end position="75"/>
    </location>
</feature>
<keyword evidence="1" id="KW-0812">Transmembrane</keyword>
<keyword evidence="1" id="KW-0472">Membrane</keyword>
<organism evidence="2 3">
    <name type="scientific">Leptonema illini</name>
    <dbReference type="NCBI Taxonomy" id="183"/>
    <lineage>
        <taxon>Bacteria</taxon>
        <taxon>Pseudomonadati</taxon>
        <taxon>Spirochaetota</taxon>
        <taxon>Spirochaetia</taxon>
        <taxon>Leptospirales</taxon>
        <taxon>Leptospiraceae</taxon>
        <taxon>Leptonema</taxon>
    </lineage>
</organism>
<comment type="caution">
    <text evidence="2">The sequence shown here is derived from an EMBL/GenBank/DDBJ whole genome shotgun (WGS) entry which is preliminary data.</text>
</comment>
<proteinExistence type="predicted"/>
<name>A0A833H3M7_9LEPT</name>